<feature type="compositionally biased region" description="Basic and acidic residues" evidence="6">
    <location>
        <begin position="16"/>
        <end position="33"/>
    </location>
</feature>
<evidence type="ECO:0000256" key="3">
    <source>
        <dbReference type="ARBA" id="ARBA00023034"/>
    </source>
</evidence>
<keyword evidence="7" id="KW-0418">Kinase</keyword>
<sequence length="314" mass="35880">MAAIAHGGRFASLQIEDDRERQVKKVDVKDSDKSKKKKKKKKTGPDGDLQTMIFGGAKSKPLVYPALYSPSSPPSDLFTDHMDFNRKEPEEAAPVGDEFVSEMKEALIQSELQFKLEHESKLDEVKSKEETYLQHSTDIVSSDNINSPNVDILPPKKLYLSEIKKAKSFETTKNEIDFEVGEFKEIKRKSKKVKPTQTFQHLPLVVELNPTPARVVELEKELKAKNNEITTLTNSLVETQYDINKFKQENTALSDLLSQAELRTKADMIQEIEGLNLEKIEMADELQKLSEALEQERTRTKTLRAELQRFQNKK</sequence>
<organism evidence="7 8">
    <name type="scientific">Oopsacas minuta</name>
    <dbReference type="NCBI Taxonomy" id="111878"/>
    <lineage>
        <taxon>Eukaryota</taxon>
        <taxon>Metazoa</taxon>
        <taxon>Porifera</taxon>
        <taxon>Hexactinellida</taxon>
        <taxon>Hexasterophora</taxon>
        <taxon>Lyssacinosida</taxon>
        <taxon>Leucopsacidae</taxon>
        <taxon>Oopsacas</taxon>
    </lineage>
</organism>
<dbReference type="GO" id="GO:0005794">
    <property type="term" value="C:Golgi apparatus"/>
    <property type="evidence" value="ECO:0007669"/>
    <property type="project" value="UniProtKB-SubCell"/>
</dbReference>
<evidence type="ECO:0000256" key="5">
    <source>
        <dbReference type="SAM" id="Coils"/>
    </source>
</evidence>
<protein>
    <submittedName>
        <fullName evidence="7">G kinase-anchoring protein 1-like</fullName>
    </submittedName>
</protein>
<dbReference type="Proteomes" id="UP001165289">
    <property type="component" value="Unassembled WGS sequence"/>
</dbReference>
<dbReference type="EMBL" id="JAKMXF010000308">
    <property type="protein sequence ID" value="KAI6650976.1"/>
    <property type="molecule type" value="Genomic_DNA"/>
</dbReference>
<evidence type="ECO:0000313" key="7">
    <source>
        <dbReference type="EMBL" id="KAI6650976.1"/>
    </source>
</evidence>
<evidence type="ECO:0000256" key="4">
    <source>
        <dbReference type="ARBA" id="ARBA00023054"/>
    </source>
</evidence>
<dbReference type="PANTHER" id="PTHR14899:SF0">
    <property type="entry name" value="G KINASE-ANCHORING PROTEIN 1"/>
    <property type="match status" value="1"/>
</dbReference>
<evidence type="ECO:0000256" key="2">
    <source>
        <dbReference type="ARBA" id="ARBA00006662"/>
    </source>
</evidence>
<accession>A0AAV7JQ62</accession>
<feature type="coiled-coil region" evidence="5">
    <location>
        <begin position="215"/>
        <end position="313"/>
    </location>
</feature>
<gene>
    <name evidence="7" type="ORF">LOD99_5553</name>
</gene>
<proteinExistence type="inferred from homology"/>
<comment type="subcellular location">
    <subcellularLocation>
        <location evidence="1">Golgi apparatus</location>
    </subcellularLocation>
</comment>
<dbReference type="AlphaFoldDB" id="A0AAV7JQ62"/>
<comment type="caution">
    <text evidence="7">The sequence shown here is derived from an EMBL/GenBank/DDBJ whole genome shotgun (WGS) entry which is preliminary data.</text>
</comment>
<evidence type="ECO:0000256" key="6">
    <source>
        <dbReference type="SAM" id="MobiDB-lite"/>
    </source>
</evidence>
<keyword evidence="7" id="KW-0808">Transferase</keyword>
<keyword evidence="8" id="KW-1185">Reference proteome</keyword>
<evidence type="ECO:0000313" key="8">
    <source>
        <dbReference type="Proteomes" id="UP001165289"/>
    </source>
</evidence>
<dbReference type="GO" id="GO:0007165">
    <property type="term" value="P:signal transduction"/>
    <property type="evidence" value="ECO:0007669"/>
    <property type="project" value="InterPro"/>
</dbReference>
<reference evidence="7 8" key="1">
    <citation type="journal article" date="2023" name="BMC Biol.">
        <title>The compact genome of the sponge Oopsacas minuta (Hexactinellida) is lacking key metazoan core genes.</title>
        <authorList>
            <person name="Santini S."/>
            <person name="Schenkelaars Q."/>
            <person name="Jourda C."/>
            <person name="Duchesne M."/>
            <person name="Belahbib H."/>
            <person name="Rocher C."/>
            <person name="Selva M."/>
            <person name="Riesgo A."/>
            <person name="Vervoort M."/>
            <person name="Leys S.P."/>
            <person name="Kodjabachian L."/>
            <person name="Le Bivic A."/>
            <person name="Borchiellini C."/>
            <person name="Claverie J.M."/>
            <person name="Renard E."/>
        </authorList>
    </citation>
    <scope>NUCLEOTIDE SEQUENCE [LARGE SCALE GENOMIC DNA]</scope>
    <source>
        <strain evidence="7">SPO-2</strain>
    </source>
</reference>
<keyword evidence="4 5" id="KW-0175">Coiled coil</keyword>
<dbReference type="PANTHER" id="PTHR14899">
    <property type="entry name" value="G KINASE ANCHORING PROTEIN 1"/>
    <property type="match status" value="1"/>
</dbReference>
<dbReference type="InterPro" id="IPR026109">
    <property type="entry name" value="GKAP1"/>
</dbReference>
<keyword evidence="3" id="KW-0333">Golgi apparatus</keyword>
<feature type="region of interest" description="Disordered" evidence="6">
    <location>
        <begin position="1"/>
        <end position="51"/>
    </location>
</feature>
<comment type="similarity">
    <text evidence="2">Belongs to the GKAP1 family.</text>
</comment>
<name>A0AAV7JQ62_9METZ</name>
<dbReference type="GO" id="GO:0016301">
    <property type="term" value="F:kinase activity"/>
    <property type="evidence" value="ECO:0007669"/>
    <property type="project" value="UniProtKB-KW"/>
</dbReference>
<evidence type="ECO:0000256" key="1">
    <source>
        <dbReference type="ARBA" id="ARBA00004555"/>
    </source>
</evidence>